<reference evidence="1 4" key="2">
    <citation type="submission" date="2019-02" db="EMBL/GenBank/DDBJ databases">
        <title>Complete genome sequence of Desulfobacter hydrogenophilus AcRS1.</title>
        <authorList>
            <person name="Marietou A."/>
            <person name="Lund M.B."/>
            <person name="Marshall I.P.G."/>
            <person name="Schreiber L."/>
            <person name="Jorgensen B."/>
        </authorList>
    </citation>
    <scope>NUCLEOTIDE SEQUENCE [LARGE SCALE GENOMIC DNA]</scope>
    <source>
        <strain evidence="1 4">AcRS1</strain>
    </source>
</reference>
<name>A0A328FC69_9BACT</name>
<dbReference type="OrthoDB" id="5525597at2"/>
<reference evidence="2 3" key="1">
    <citation type="submission" date="2018-06" db="EMBL/GenBank/DDBJ databases">
        <title>Complete Genome Sequence of Desulfobacter hydrogenophilus (DSM3380).</title>
        <authorList>
            <person name="Marietou A."/>
            <person name="Schreiber L."/>
            <person name="Marshall I."/>
            <person name="Jorgensen B."/>
        </authorList>
    </citation>
    <scope>NUCLEOTIDE SEQUENCE [LARGE SCALE GENOMIC DNA]</scope>
    <source>
        <strain evidence="2 3">DSM 3380</strain>
    </source>
</reference>
<dbReference type="AlphaFoldDB" id="A0A328FC69"/>
<proteinExistence type="predicted"/>
<evidence type="ECO:0000313" key="3">
    <source>
        <dbReference type="Proteomes" id="UP000248798"/>
    </source>
</evidence>
<evidence type="ECO:0000313" key="4">
    <source>
        <dbReference type="Proteomes" id="UP000293902"/>
    </source>
</evidence>
<dbReference type="Proteomes" id="UP000293902">
    <property type="component" value="Chromosome"/>
</dbReference>
<dbReference type="InterPro" id="IPR011652">
    <property type="entry name" value="MORN_2"/>
</dbReference>
<sequence length="197" mass="22473">MKKFLVGVLVLFVSATGICDERKILDYSKVLFVDDFLYDKASKQPLNGTYYMYYDSGELESIVSYKNGRLHGPAEQYFPSGYLKGEGKYKDGKTVGDYKFYFESGKLHFNMPYKNGVKHGLQKVYHKNGNLERSFQLVDGKLNGAYKIFYKSGPIHKDMTFEQGKVVSGFIFSEDGKTKRKMTKAHLLKINDGGDIE</sequence>
<dbReference type="Gene3D" id="3.90.930.1">
    <property type="match status" value="1"/>
</dbReference>
<accession>A0A328FC69</accession>
<gene>
    <name evidence="2" type="ORF">DO021_18060</name>
    <name evidence="1" type="ORF">EYB58_21640</name>
</gene>
<dbReference type="SUPFAM" id="SSF82185">
    <property type="entry name" value="Histone H3 K4-specific methyltransferase SET7/9 N-terminal domain"/>
    <property type="match status" value="1"/>
</dbReference>
<dbReference type="Proteomes" id="UP000248798">
    <property type="component" value="Unassembled WGS sequence"/>
</dbReference>
<keyword evidence="4" id="KW-1185">Reference proteome</keyword>
<evidence type="ECO:0000313" key="2">
    <source>
        <dbReference type="EMBL" id="RAM00627.1"/>
    </source>
</evidence>
<dbReference type="RefSeq" id="WP_111959267.1">
    <property type="nucleotide sequence ID" value="NZ_CP036313.1"/>
</dbReference>
<dbReference type="Pfam" id="PF07661">
    <property type="entry name" value="MORN_2"/>
    <property type="match status" value="4"/>
</dbReference>
<protein>
    <submittedName>
        <fullName evidence="1">Toxin-antitoxin system YwqK family antitoxin</fullName>
    </submittedName>
</protein>
<dbReference type="EMBL" id="QLNI01000042">
    <property type="protein sequence ID" value="RAM00627.1"/>
    <property type="molecule type" value="Genomic_DNA"/>
</dbReference>
<evidence type="ECO:0000313" key="1">
    <source>
        <dbReference type="EMBL" id="QBH15284.1"/>
    </source>
</evidence>
<organism evidence="2 3">
    <name type="scientific">Desulfobacter hydrogenophilus</name>
    <dbReference type="NCBI Taxonomy" id="2291"/>
    <lineage>
        <taxon>Bacteria</taxon>
        <taxon>Pseudomonadati</taxon>
        <taxon>Thermodesulfobacteriota</taxon>
        <taxon>Desulfobacteria</taxon>
        <taxon>Desulfobacterales</taxon>
        <taxon>Desulfobacteraceae</taxon>
        <taxon>Desulfobacter</taxon>
    </lineage>
</organism>
<dbReference type="EMBL" id="CP036313">
    <property type="protein sequence ID" value="QBH15284.1"/>
    <property type="molecule type" value="Genomic_DNA"/>
</dbReference>